<feature type="coiled-coil region" evidence="1">
    <location>
        <begin position="102"/>
        <end position="136"/>
    </location>
</feature>
<dbReference type="VEuPathDB" id="FungiDB:KRP23_9807"/>
<dbReference type="OrthoDB" id="92309at2759"/>
<organism evidence="3 4">
    <name type="scientific">Phytophthora ramorum</name>
    <name type="common">Sudden oak death agent</name>
    <dbReference type="NCBI Taxonomy" id="164328"/>
    <lineage>
        <taxon>Eukaryota</taxon>
        <taxon>Sar</taxon>
        <taxon>Stramenopiles</taxon>
        <taxon>Oomycota</taxon>
        <taxon>Peronosporomycetes</taxon>
        <taxon>Peronosporales</taxon>
        <taxon>Peronosporaceae</taxon>
        <taxon>Phytophthora</taxon>
    </lineage>
</organism>
<dbReference type="HOGENOM" id="CLU_1411348_0_0_1"/>
<name>H3GCS5_PHYRM</name>
<keyword evidence="4" id="KW-1185">Reference proteome</keyword>
<feature type="region of interest" description="Disordered" evidence="2">
    <location>
        <begin position="144"/>
        <end position="181"/>
    </location>
</feature>
<evidence type="ECO:0000256" key="2">
    <source>
        <dbReference type="SAM" id="MobiDB-lite"/>
    </source>
</evidence>
<dbReference type="Proteomes" id="UP000005238">
    <property type="component" value="Unassembled WGS sequence"/>
</dbReference>
<dbReference type="EnsemblProtists" id="Phyra73302">
    <property type="protein sequence ID" value="Phyra73302"/>
    <property type="gene ID" value="Phyra73302"/>
</dbReference>
<evidence type="ECO:0000256" key="1">
    <source>
        <dbReference type="SAM" id="Coils"/>
    </source>
</evidence>
<reference evidence="4" key="1">
    <citation type="journal article" date="2006" name="Science">
        <title>Phytophthora genome sequences uncover evolutionary origins and mechanisms of pathogenesis.</title>
        <authorList>
            <person name="Tyler B.M."/>
            <person name="Tripathy S."/>
            <person name="Zhang X."/>
            <person name="Dehal P."/>
            <person name="Jiang R.H."/>
            <person name="Aerts A."/>
            <person name="Arredondo F.D."/>
            <person name="Baxter L."/>
            <person name="Bensasson D."/>
            <person name="Beynon J.L."/>
            <person name="Chapman J."/>
            <person name="Damasceno C.M."/>
            <person name="Dorrance A.E."/>
            <person name="Dou D."/>
            <person name="Dickerman A.W."/>
            <person name="Dubchak I.L."/>
            <person name="Garbelotto M."/>
            <person name="Gijzen M."/>
            <person name="Gordon S.G."/>
            <person name="Govers F."/>
            <person name="Grunwald N.J."/>
            <person name="Huang W."/>
            <person name="Ivors K.L."/>
            <person name="Jones R.W."/>
            <person name="Kamoun S."/>
            <person name="Krampis K."/>
            <person name="Lamour K.H."/>
            <person name="Lee M.K."/>
            <person name="McDonald W.H."/>
            <person name="Medina M."/>
            <person name="Meijer H.J."/>
            <person name="Nordberg E.K."/>
            <person name="Maclean D.J."/>
            <person name="Ospina-Giraldo M.D."/>
            <person name="Morris P.F."/>
            <person name="Phuntumart V."/>
            <person name="Putnam N.H."/>
            <person name="Rash S."/>
            <person name="Rose J.K."/>
            <person name="Sakihama Y."/>
            <person name="Salamov A.A."/>
            <person name="Savidor A."/>
            <person name="Scheuring C.F."/>
            <person name="Smith B.M."/>
            <person name="Sobral B.W."/>
            <person name="Terry A."/>
            <person name="Torto-Alalibo T.A."/>
            <person name="Win J."/>
            <person name="Xu Z."/>
            <person name="Zhang H."/>
            <person name="Grigoriev I.V."/>
            <person name="Rokhsar D.S."/>
            <person name="Boore J.L."/>
        </authorList>
    </citation>
    <scope>NUCLEOTIDE SEQUENCE [LARGE SCALE GENOMIC DNA]</scope>
    <source>
        <strain evidence="4">Pr102</strain>
    </source>
</reference>
<dbReference type="EMBL" id="DS566000">
    <property type="status" value="NOT_ANNOTATED_CDS"/>
    <property type="molecule type" value="Genomic_DNA"/>
</dbReference>
<feature type="compositionally biased region" description="Basic and acidic residues" evidence="2">
    <location>
        <begin position="164"/>
        <end position="174"/>
    </location>
</feature>
<dbReference type="GeneID" id="94231178"/>
<accession>H3GCS5</accession>
<evidence type="ECO:0000313" key="3">
    <source>
        <dbReference type="EnsemblProtists" id="Phyra73302"/>
    </source>
</evidence>
<dbReference type="RefSeq" id="XP_067741629.1">
    <property type="nucleotide sequence ID" value="XM_067895409.1"/>
</dbReference>
<keyword evidence="1" id="KW-0175">Coiled coil</keyword>
<protein>
    <submittedName>
        <fullName evidence="3">Uncharacterized protein</fullName>
    </submittedName>
</protein>
<proteinExistence type="predicted"/>
<sequence length="193" mass="21733">MCAAAPTPVSETARAPVVDMEMLYESWGFQYAQQIEAVLEAAPRVWRWLQQQLRKNEVPVAKEELPPFLQPVVFPLSLQHMDFIADSFAGTKTELQLIHGAVDEAKTELQRVRDIVDELHKREKERDLKLDQLQRQVKNISAKPQEARNLSPGTAAEKAATIDSEMKAKSRDRGACASSDMSKLKLVRLEAPV</sequence>
<dbReference type="VEuPathDB" id="FungiDB:KRP22_7097"/>
<evidence type="ECO:0000313" key="4">
    <source>
        <dbReference type="Proteomes" id="UP000005238"/>
    </source>
</evidence>
<dbReference type="InParanoid" id="H3GCS5"/>
<dbReference type="AlphaFoldDB" id="H3GCS5"/>
<dbReference type="eggNOG" id="ENOG502T1ZM">
    <property type="taxonomic scope" value="Eukaryota"/>
</dbReference>
<reference evidence="3" key="2">
    <citation type="submission" date="2015-06" db="UniProtKB">
        <authorList>
            <consortium name="EnsemblProtists"/>
        </authorList>
    </citation>
    <scope>IDENTIFICATION</scope>
    <source>
        <strain evidence="3">Pr102</strain>
    </source>
</reference>